<organism evidence="1 2">
    <name type="scientific">Trichogramma brassicae</name>
    <dbReference type="NCBI Taxonomy" id="86971"/>
    <lineage>
        <taxon>Eukaryota</taxon>
        <taxon>Metazoa</taxon>
        <taxon>Ecdysozoa</taxon>
        <taxon>Arthropoda</taxon>
        <taxon>Hexapoda</taxon>
        <taxon>Insecta</taxon>
        <taxon>Pterygota</taxon>
        <taxon>Neoptera</taxon>
        <taxon>Endopterygota</taxon>
        <taxon>Hymenoptera</taxon>
        <taxon>Apocrita</taxon>
        <taxon>Proctotrupomorpha</taxon>
        <taxon>Chalcidoidea</taxon>
        <taxon>Trichogrammatidae</taxon>
        <taxon>Trichogramma</taxon>
    </lineage>
</organism>
<evidence type="ECO:0000313" key="1">
    <source>
        <dbReference type="EMBL" id="CAB0027956.1"/>
    </source>
</evidence>
<sequence>MHARIYSIRNRVAATFERDVRSGCEYFEGDDNNSTGGSRRACTRRCAHCLSIRPRSAWTCMCALQSPAKQLSAAPKEIMSQILCDSITIHICTAGQSDVLVRTSTWTKACTPLYKKKNKSLSELGDARSDRKESIARVTEIIVNGEGTPIRPTAHKPKIRPKRISYNVLPKAQRSSDSERLNSSFLVSWLLFSLPCDVAERRRAAAQRCAVQEGALEIHKTEARRRRSKRGACNNKCAQHACAPNIISERTKNYSMIFGIHTKTYARLDTFVQAWAEYGKGRASLPLSVACDKCGIISCSQAQQRNIFKSGNKNEEMLRRATPLRVYRYALGTARGRYTYYAARKNSKKRSAIPSVEKKPALRIMNKHPSSEKSNPRQVNKSAAYVYHGEIRADFIRVAVVCKENRCRASSRRESRRARSGIRFFYVLQYQTCCLRARQGAQRCTYTSMPRILHYTHKEPRVVRPRDPRQRMAHSDLIAERGARYNDPRRPAVASDSADTLYLRTEQSKWCAVPSIIRVARIMPRSSRKSK</sequence>
<gene>
    <name evidence="1" type="ORF">TBRA_LOCUS186</name>
</gene>
<accession>A0A6H5HRZ0</accession>
<name>A0A6H5HRZ0_9HYME</name>
<protein>
    <submittedName>
        <fullName evidence="1">Uncharacterized protein</fullName>
    </submittedName>
</protein>
<keyword evidence="2" id="KW-1185">Reference proteome</keyword>
<dbReference type="AlphaFoldDB" id="A0A6H5HRZ0"/>
<reference evidence="1 2" key="1">
    <citation type="submission" date="2020-02" db="EMBL/GenBank/DDBJ databases">
        <authorList>
            <person name="Ferguson B K."/>
        </authorList>
    </citation>
    <scope>NUCLEOTIDE SEQUENCE [LARGE SCALE GENOMIC DNA]</scope>
</reference>
<dbReference type="Proteomes" id="UP000479190">
    <property type="component" value="Unassembled WGS sequence"/>
</dbReference>
<evidence type="ECO:0000313" key="2">
    <source>
        <dbReference type="Proteomes" id="UP000479190"/>
    </source>
</evidence>
<proteinExistence type="predicted"/>
<dbReference type="EMBL" id="CADCXV010000036">
    <property type="protein sequence ID" value="CAB0027956.1"/>
    <property type="molecule type" value="Genomic_DNA"/>
</dbReference>